<evidence type="ECO:0000259" key="9">
    <source>
        <dbReference type="SMART" id="SM00363"/>
    </source>
</evidence>
<dbReference type="GO" id="GO:0003735">
    <property type="term" value="F:structural constituent of ribosome"/>
    <property type="evidence" value="ECO:0007669"/>
    <property type="project" value="InterPro"/>
</dbReference>
<dbReference type="STRING" id="1802308.A3D50_02110"/>
<proteinExistence type="inferred from homology"/>
<comment type="function">
    <text evidence="7">With S5 and S12 plays an important role in translational accuracy.</text>
</comment>
<dbReference type="AlphaFoldDB" id="A0A1G2MLS4"/>
<dbReference type="NCBIfam" id="NF003717">
    <property type="entry name" value="PRK05327.1"/>
    <property type="match status" value="1"/>
</dbReference>
<accession>A0A1G2MLS4</accession>
<comment type="caution">
    <text evidence="11">The sequence shown here is derived from an EMBL/GenBank/DDBJ whole genome shotgun (WGS) entry which is preliminary data.</text>
</comment>
<dbReference type="InterPro" id="IPR002942">
    <property type="entry name" value="S4_RNA-bd"/>
</dbReference>
<evidence type="ECO:0000256" key="3">
    <source>
        <dbReference type="ARBA" id="ARBA00022884"/>
    </source>
</evidence>
<dbReference type="GO" id="GO:0015935">
    <property type="term" value="C:small ribosomal subunit"/>
    <property type="evidence" value="ECO:0007669"/>
    <property type="project" value="InterPro"/>
</dbReference>
<dbReference type="PROSITE" id="PS00632">
    <property type="entry name" value="RIBOSOMAL_S4"/>
    <property type="match status" value="1"/>
</dbReference>
<dbReference type="Gene3D" id="3.10.290.10">
    <property type="entry name" value="RNA-binding S4 domain"/>
    <property type="match status" value="1"/>
</dbReference>
<dbReference type="GO" id="GO:0042274">
    <property type="term" value="P:ribosomal small subunit biogenesis"/>
    <property type="evidence" value="ECO:0007669"/>
    <property type="project" value="TreeGrafter"/>
</dbReference>
<dbReference type="FunFam" id="3.10.290.10:FF:000001">
    <property type="entry name" value="30S ribosomal protein S4"/>
    <property type="match status" value="1"/>
</dbReference>
<dbReference type="GO" id="GO:0006412">
    <property type="term" value="P:translation"/>
    <property type="evidence" value="ECO:0007669"/>
    <property type="project" value="UniProtKB-UniRule"/>
</dbReference>
<evidence type="ECO:0000256" key="2">
    <source>
        <dbReference type="ARBA" id="ARBA00022730"/>
    </source>
</evidence>
<keyword evidence="5 7" id="KW-0687">Ribonucleoprotein</keyword>
<evidence type="ECO:0000256" key="6">
    <source>
        <dbReference type="ARBA" id="ARBA00035254"/>
    </source>
</evidence>
<keyword evidence="3 7" id="KW-0694">RNA-binding</keyword>
<dbReference type="Proteomes" id="UP000178413">
    <property type="component" value="Unassembled WGS sequence"/>
</dbReference>
<feature type="domain" description="RNA-binding S4" evidence="9">
    <location>
        <begin position="91"/>
        <end position="154"/>
    </location>
</feature>
<dbReference type="Pfam" id="PF00163">
    <property type="entry name" value="Ribosomal_S4"/>
    <property type="match status" value="1"/>
</dbReference>
<dbReference type="PANTHER" id="PTHR11831:SF4">
    <property type="entry name" value="SMALL RIBOSOMAL SUBUNIT PROTEIN US4M"/>
    <property type="match status" value="1"/>
</dbReference>
<dbReference type="SMART" id="SM01390">
    <property type="entry name" value="Ribosomal_S4"/>
    <property type="match status" value="1"/>
</dbReference>
<sequence length="201" mass="23017">MKIGPRYKKARYLGVPVFRKTQTQKFSIRSQRKAKNIRRRGNKSEYGQQMMEKQRARYSYGVSGKQFTSYVKKALKIAGDNGKNLLHLLESRLDNVIVRSGFAPTRSAARQMVSHGHITVDGIIVNVPSYSVSIGETLSIRPGSRQKVLFSKLEENLEHMTRPNWLSVDLGKKEIRIESTPDVTPEELLFNVQSVLEFYTR</sequence>
<dbReference type="SMART" id="SM00363">
    <property type="entry name" value="S4"/>
    <property type="match status" value="1"/>
</dbReference>
<dbReference type="InterPro" id="IPR036986">
    <property type="entry name" value="S4_RNA-bd_sf"/>
</dbReference>
<dbReference type="InterPro" id="IPR018079">
    <property type="entry name" value="Ribosomal_uS4_CS"/>
</dbReference>
<evidence type="ECO:0000259" key="10">
    <source>
        <dbReference type="SMART" id="SM01390"/>
    </source>
</evidence>
<dbReference type="InterPro" id="IPR022801">
    <property type="entry name" value="Ribosomal_uS4"/>
</dbReference>
<name>A0A1G2MLS4_9BACT</name>
<evidence type="ECO:0000256" key="8">
    <source>
        <dbReference type="RuleBase" id="RU003699"/>
    </source>
</evidence>
<dbReference type="NCBIfam" id="TIGR01017">
    <property type="entry name" value="rpsD_bact"/>
    <property type="match status" value="1"/>
</dbReference>
<comment type="similarity">
    <text evidence="1 7 8">Belongs to the universal ribosomal protein uS4 family.</text>
</comment>
<dbReference type="Gene3D" id="1.10.1050.10">
    <property type="entry name" value="Ribosomal Protein S4 Delta 41, Chain A, domain 1"/>
    <property type="match status" value="1"/>
</dbReference>
<comment type="function">
    <text evidence="7">One of the primary rRNA binding proteins, it binds directly to 16S rRNA where it nucleates assembly of the body of the 30S subunit.</text>
</comment>
<dbReference type="PANTHER" id="PTHR11831">
    <property type="entry name" value="30S 40S RIBOSOMAL PROTEIN"/>
    <property type="match status" value="1"/>
</dbReference>
<gene>
    <name evidence="7" type="primary">rpsD</name>
    <name evidence="11" type="ORF">A3D50_02110</name>
</gene>
<evidence type="ECO:0000256" key="1">
    <source>
        <dbReference type="ARBA" id="ARBA00007465"/>
    </source>
</evidence>
<dbReference type="InterPro" id="IPR005709">
    <property type="entry name" value="Ribosomal_uS4_bac-type"/>
</dbReference>
<dbReference type="InterPro" id="IPR001912">
    <property type="entry name" value="Ribosomal_uS4_N"/>
</dbReference>
<evidence type="ECO:0000256" key="5">
    <source>
        <dbReference type="ARBA" id="ARBA00023274"/>
    </source>
</evidence>
<dbReference type="CDD" id="cd00165">
    <property type="entry name" value="S4"/>
    <property type="match status" value="1"/>
</dbReference>
<evidence type="ECO:0000313" key="11">
    <source>
        <dbReference type="EMBL" id="OHA23981.1"/>
    </source>
</evidence>
<organism evidence="11 12">
    <name type="scientific">Candidatus Taylorbacteria bacterium RIFCSPHIGHO2_02_FULL_44_12</name>
    <dbReference type="NCBI Taxonomy" id="1802308"/>
    <lineage>
        <taxon>Bacteria</taxon>
        <taxon>Candidatus Tayloriibacteriota</taxon>
    </lineage>
</organism>
<dbReference type="EMBL" id="MHRM01000014">
    <property type="protein sequence ID" value="OHA23981.1"/>
    <property type="molecule type" value="Genomic_DNA"/>
</dbReference>
<feature type="domain" description="Small ribosomal subunit protein uS4 N-terminal" evidence="10">
    <location>
        <begin position="1"/>
        <end position="90"/>
    </location>
</feature>
<evidence type="ECO:0000256" key="7">
    <source>
        <dbReference type="HAMAP-Rule" id="MF_01306"/>
    </source>
</evidence>
<comment type="subunit">
    <text evidence="7">Part of the 30S ribosomal subunit. Contacts protein S5. The interaction surface between S4 and S5 is involved in control of translational fidelity.</text>
</comment>
<evidence type="ECO:0000256" key="4">
    <source>
        <dbReference type="ARBA" id="ARBA00022980"/>
    </source>
</evidence>
<dbReference type="SUPFAM" id="SSF55174">
    <property type="entry name" value="Alpha-L RNA-binding motif"/>
    <property type="match status" value="1"/>
</dbReference>
<reference evidence="11 12" key="1">
    <citation type="journal article" date="2016" name="Nat. Commun.">
        <title>Thousands of microbial genomes shed light on interconnected biogeochemical processes in an aquifer system.</title>
        <authorList>
            <person name="Anantharaman K."/>
            <person name="Brown C.T."/>
            <person name="Hug L.A."/>
            <person name="Sharon I."/>
            <person name="Castelle C.J."/>
            <person name="Probst A.J."/>
            <person name="Thomas B.C."/>
            <person name="Singh A."/>
            <person name="Wilkins M.J."/>
            <person name="Karaoz U."/>
            <person name="Brodie E.L."/>
            <person name="Williams K.H."/>
            <person name="Hubbard S.S."/>
            <person name="Banfield J.F."/>
        </authorList>
    </citation>
    <scope>NUCLEOTIDE SEQUENCE [LARGE SCALE GENOMIC DNA]</scope>
</reference>
<dbReference type="GO" id="GO:0019843">
    <property type="term" value="F:rRNA binding"/>
    <property type="evidence" value="ECO:0007669"/>
    <property type="project" value="UniProtKB-UniRule"/>
</dbReference>
<protein>
    <recommendedName>
        <fullName evidence="6 7">Small ribosomal subunit protein uS4</fullName>
    </recommendedName>
</protein>
<dbReference type="Pfam" id="PF01479">
    <property type="entry name" value="S4"/>
    <property type="match status" value="1"/>
</dbReference>
<dbReference type="HAMAP" id="MF_01306_B">
    <property type="entry name" value="Ribosomal_uS4_B"/>
    <property type="match status" value="1"/>
</dbReference>
<dbReference type="PROSITE" id="PS50889">
    <property type="entry name" value="S4"/>
    <property type="match status" value="1"/>
</dbReference>
<evidence type="ECO:0000313" key="12">
    <source>
        <dbReference type="Proteomes" id="UP000178413"/>
    </source>
</evidence>
<keyword evidence="2 7" id="KW-0699">rRNA-binding</keyword>
<keyword evidence="4 7" id="KW-0689">Ribosomal protein</keyword>